<gene>
    <name evidence="2" type="ORF">WJX84_001670</name>
</gene>
<organism evidence="2 3">
    <name type="scientific">Apatococcus fuscideae</name>
    <dbReference type="NCBI Taxonomy" id="2026836"/>
    <lineage>
        <taxon>Eukaryota</taxon>
        <taxon>Viridiplantae</taxon>
        <taxon>Chlorophyta</taxon>
        <taxon>core chlorophytes</taxon>
        <taxon>Trebouxiophyceae</taxon>
        <taxon>Chlorellales</taxon>
        <taxon>Chlorellaceae</taxon>
        <taxon>Apatococcus</taxon>
    </lineage>
</organism>
<proteinExistence type="predicted"/>
<evidence type="ECO:0000256" key="1">
    <source>
        <dbReference type="SAM" id="MobiDB-lite"/>
    </source>
</evidence>
<name>A0AAW1SU73_9CHLO</name>
<dbReference type="Proteomes" id="UP001485043">
    <property type="component" value="Unassembled WGS sequence"/>
</dbReference>
<keyword evidence="3" id="KW-1185">Reference proteome</keyword>
<accession>A0AAW1SU73</accession>
<dbReference type="EMBL" id="JALJOV010000983">
    <property type="protein sequence ID" value="KAK9857190.1"/>
    <property type="molecule type" value="Genomic_DNA"/>
</dbReference>
<comment type="caution">
    <text evidence="2">The sequence shown here is derived from an EMBL/GenBank/DDBJ whole genome shotgun (WGS) entry which is preliminary data.</text>
</comment>
<sequence length="326" mass="36738">MPRSRVSNDPQSFTISPWQQKKKQPRTKDPPEYSQSNFAIKPTLGLHHPTHSIPEVSSKLPPESVEQLCPPATSDQLGPSLVESEAYLVLMDSGSVYGGAMDSRGRPKASLTLQRLTTGRECTRDPDWQLQEQLQQQQQQQQHRRSLCAQAQRSTLATMTGADCIYLQAPPDLTLEEVELMGDLASELDSSFLLSFQCTSILAEEPAQTFLALANIPGQADITSYEPNYYDLTSNHMIIRDDKNARLLDIESHADLDMNVWPQFLVILRVRLAMLDNQAWLLPVFAEHALVDEMVDPVARLTFLQRDLAEHRERLATDSSYRGKHT</sequence>
<evidence type="ECO:0000313" key="3">
    <source>
        <dbReference type="Proteomes" id="UP001485043"/>
    </source>
</evidence>
<reference evidence="2 3" key="1">
    <citation type="journal article" date="2024" name="Nat. Commun.">
        <title>Phylogenomics reveals the evolutionary origins of lichenization in chlorophyte algae.</title>
        <authorList>
            <person name="Puginier C."/>
            <person name="Libourel C."/>
            <person name="Otte J."/>
            <person name="Skaloud P."/>
            <person name="Haon M."/>
            <person name="Grisel S."/>
            <person name="Petersen M."/>
            <person name="Berrin J.G."/>
            <person name="Delaux P.M."/>
            <person name="Dal Grande F."/>
            <person name="Keller J."/>
        </authorList>
    </citation>
    <scope>NUCLEOTIDE SEQUENCE [LARGE SCALE GENOMIC DNA]</scope>
    <source>
        <strain evidence="2 3">SAG 2523</strain>
    </source>
</reference>
<dbReference type="AlphaFoldDB" id="A0AAW1SU73"/>
<evidence type="ECO:0000313" key="2">
    <source>
        <dbReference type="EMBL" id="KAK9857190.1"/>
    </source>
</evidence>
<feature type="compositionally biased region" description="Polar residues" evidence="1">
    <location>
        <begin position="1"/>
        <end position="19"/>
    </location>
</feature>
<feature type="region of interest" description="Disordered" evidence="1">
    <location>
        <begin position="1"/>
        <end position="77"/>
    </location>
</feature>
<protein>
    <submittedName>
        <fullName evidence="2">Uncharacterized protein</fullName>
    </submittedName>
</protein>